<dbReference type="InterPro" id="IPR001073">
    <property type="entry name" value="C1q_dom"/>
</dbReference>
<dbReference type="SUPFAM" id="SSF49842">
    <property type="entry name" value="TNF-like"/>
    <property type="match status" value="1"/>
</dbReference>
<dbReference type="OrthoDB" id="6125078at2759"/>
<evidence type="ECO:0000256" key="1">
    <source>
        <dbReference type="SAM" id="SignalP"/>
    </source>
</evidence>
<protein>
    <recommendedName>
        <fullName evidence="2">C1q domain-containing protein</fullName>
    </recommendedName>
</protein>
<evidence type="ECO:0000313" key="3">
    <source>
        <dbReference type="EMBL" id="VDI63930.1"/>
    </source>
</evidence>
<dbReference type="EMBL" id="UYJE01008450">
    <property type="protein sequence ID" value="VDI63930.1"/>
    <property type="molecule type" value="Genomic_DNA"/>
</dbReference>
<accession>A0A8B6GH88</accession>
<dbReference type="AlphaFoldDB" id="A0A8B6GH88"/>
<comment type="caution">
    <text evidence="3">The sequence shown here is derived from an EMBL/GenBank/DDBJ whole genome shotgun (WGS) entry which is preliminary data.</text>
</comment>
<dbReference type="Gene3D" id="2.60.120.40">
    <property type="match status" value="1"/>
</dbReference>
<proteinExistence type="predicted"/>
<dbReference type="InterPro" id="IPR008983">
    <property type="entry name" value="Tumour_necrosis_fac-like_dom"/>
</dbReference>
<reference evidence="3" key="1">
    <citation type="submission" date="2018-11" db="EMBL/GenBank/DDBJ databases">
        <authorList>
            <person name="Alioto T."/>
            <person name="Alioto T."/>
        </authorList>
    </citation>
    <scope>NUCLEOTIDE SEQUENCE</scope>
</reference>
<feature type="domain" description="C1q" evidence="2">
    <location>
        <begin position="153"/>
        <end position="249"/>
    </location>
</feature>
<keyword evidence="1" id="KW-0732">Signal</keyword>
<dbReference type="Proteomes" id="UP000596742">
    <property type="component" value="Unassembled WGS sequence"/>
</dbReference>
<sequence>MISSVLLVLIFVTQHNIVLSKLCNGANCNSVKLPLLDNQNAYLFAEIDVSSMNEQLQDFVQKEINSTYNERIADTKDRIAVHSLEEFTKIQKNHKTELLNLNTLVEEKLETMSKSFKQEMKAFIRDEIKLNIAGLTEKVSMTACTARKDYGSKSSGYVVKFADVSTSSNINNLSTFRNSGKFEVEVEGMYLISAWIFTSVTSHFSIRKNREMIATGYMSASAGSNAAATAVVAIDLKRNDEIWVQTEKSFFIHSTPRASCHTLIKVK</sequence>
<gene>
    <name evidence="3" type="ORF">MGAL_10B043235</name>
</gene>
<feature type="chain" id="PRO_5032714286" description="C1q domain-containing protein" evidence="1">
    <location>
        <begin position="21"/>
        <end position="267"/>
    </location>
</feature>
<dbReference type="Pfam" id="PF00386">
    <property type="entry name" value="C1q"/>
    <property type="match status" value="1"/>
</dbReference>
<keyword evidence="4" id="KW-1185">Reference proteome</keyword>
<organism evidence="3 4">
    <name type="scientific">Mytilus galloprovincialis</name>
    <name type="common">Mediterranean mussel</name>
    <dbReference type="NCBI Taxonomy" id="29158"/>
    <lineage>
        <taxon>Eukaryota</taxon>
        <taxon>Metazoa</taxon>
        <taxon>Spiralia</taxon>
        <taxon>Lophotrochozoa</taxon>
        <taxon>Mollusca</taxon>
        <taxon>Bivalvia</taxon>
        <taxon>Autobranchia</taxon>
        <taxon>Pteriomorphia</taxon>
        <taxon>Mytilida</taxon>
        <taxon>Mytiloidea</taxon>
        <taxon>Mytilidae</taxon>
        <taxon>Mytilinae</taxon>
        <taxon>Mytilus</taxon>
    </lineage>
</organism>
<evidence type="ECO:0000313" key="4">
    <source>
        <dbReference type="Proteomes" id="UP000596742"/>
    </source>
</evidence>
<name>A0A8B6GH88_MYTGA</name>
<evidence type="ECO:0000259" key="2">
    <source>
        <dbReference type="Pfam" id="PF00386"/>
    </source>
</evidence>
<feature type="signal peptide" evidence="1">
    <location>
        <begin position="1"/>
        <end position="20"/>
    </location>
</feature>